<dbReference type="Pfam" id="PF02557">
    <property type="entry name" value="VanY"/>
    <property type="match status" value="1"/>
</dbReference>
<evidence type="ECO:0000313" key="2">
    <source>
        <dbReference type="EMBL" id="KAB2815662.1"/>
    </source>
</evidence>
<dbReference type="CDD" id="cd14847">
    <property type="entry name" value="DD-carboxypeptidase_like"/>
    <property type="match status" value="1"/>
</dbReference>
<dbReference type="Proteomes" id="UP000484164">
    <property type="component" value="Unassembled WGS sequence"/>
</dbReference>
<dbReference type="InterPro" id="IPR009045">
    <property type="entry name" value="Zn_M74/Hedgehog-like"/>
</dbReference>
<dbReference type="InterPro" id="IPR052179">
    <property type="entry name" value="DD-CPase-like"/>
</dbReference>
<dbReference type="EMBL" id="WBVQ01000002">
    <property type="protein sequence ID" value="KAB2815662.1"/>
    <property type="molecule type" value="Genomic_DNA"/>
</dbReference>
<proteinExistence type="predicted"/>
<evidence type="ECO:0000259" key="1">
    <source>
        <dbReference type="Pfam" id="PF02557"/>
    </source>
</evidence>
<protein>
    <submittedName>
        <fullName evidence="2">M15 family metallopeptidase</fullName>
    </submittedName>
</protein>
<dbReference type="OrthoDB" id="9792074at2"/>
<organism evidence="2 3">
    <name type="scientific">Phaeocystidibacter marisrubri</name>
    <dbReference type="NCBI Taxonomy" id="1577780"/>
    <lineage>
        <taxon>Bacteria</taxon>
        <taxon>Pseudomonadati</taxon>
        <taxon>Bacteroidota</taxon>
        <taxon>Flavobacteriia</taxon>
        <taxon>Flavobacteriales</taxon>
        <taxon>Phaeocystidibacteraceae</taxon>
        <taxon>Phaeocystidibacter</taxon>
    </lineage>
</organism>
<dbReference type="GO" id="GO:0006508">
    <property type="term" value="P:proteolysis"/>
    <property type="evidence" value="ECO:0007669"/>
    <property type="project" value="InterPro"/>
</dbReference>
<reference evidence="2 3" key="1">
    <citation type="submission" date="2019-10" db="EMBL/GenBank/DDBJ databases">
        <title>Genome sequence of Phaeocystidibacter marisrubri JCM30614 (type strain).</title>
        <authorList>
            <person name="Bowman J.P."/>
        </authorList>
    </citation>
    <scope>NUCLEOTIDE SEQUENCE [LARGE SCALE GENOMIC DNA]</scope>
    <source>
        <strain evidence="2 3">JCM 30614</strain>
    </source>
</reference>
<dbReference type="InterPro" id="IPR003709">
    <property type="entry name" value="VanY-like_core_dom"/>
</dbReference>
<dbReference type="PANTHER" id="PTHR34385">
    <property type="entry name" value="D-ALANYL-D-ALANINE CARBOXYPEPTIDASE"/>
    <property type="match status" value="1"/>
</dbReference>
<dbReference type="SUPFAM" id="SSF55166">
    <property type="entry name" value="Hedgehog/DD-peptidase"/>
    <property type="match status" value="1"/>
</dbReference>
<gene>
    <name evidence="2" type="ORF">F8C82_08135</name>
</gene>
<feature type="domain" description="D-alanyl-D-alanine carboxypeptidase-like core" evidence="1">
    <location>
        <begin position="69"/>
        <end position="200"/>
    </location>
</feature>
<name>A0A6L3ZE42_9FLAO</name>
<dbReference type="GO" id="GO:0008233">
    <property type="term" value="F:peptidase activity"/>
    <property type="evidence" value="ECO:0007669"/>
    <property type="project" value="InterPro"/>
</dbReference>
<accession>A0A6L3ZE42</accession>
<dbReference type="PANTHER" id="PTHR34385:SF1">
    <property type="entry name" value="PEPTIDOGLYCAN L-ALANYL-D-GLUTAMATE ENDOPEPTIDASE CWLK"/>
    <property type="match status" value="1"/>
</dbReference>
<keyword evidence="3" id="KW-1185">Reference proteome</keyword>
<evidence type="ECO:0000313" key="3">
    <source>
        <dbReference type="Proteomes" id="UP000484164"/>
    </source>
</evidence>
<comment type="caution">
    <text evidence="2">The sequence shown here is derived from an EMBL/GenBank/DDBJ whole genome shotgun (WGS) entry which is preliminary data.</text>
</comment>
<dbReference type="Gene3D" id="3.30.1380.10">
    <property type="match status" value="1"/>
</dbReference>
<dbReference type="AlphaFoldDB" id="A0A6L3ZE42"/>
<sequence length="252" mass="28849">MNLKRMIPSIFVHMKVFRFLPVVIMMAMLTSSQNAPLIEKYELMGRFEPSEHSDFTSLPSRYTNRESAWLRKEAAEAFMLMADSAAADGIRIFVVSATRNHEYQEEIWTRKWASQNGDEAEKALAILEYSSMPGTSRHHWGTDLDINSVEPSYFESGQGARIYEWMSANAHKFGYFQPYTAQMRGRTGYNEEKWHWSYQPIARKLLKAYNHLVTPEDISGFPGAEVNAEIDVIGRYVNGIADFPGDPFVSPI</sequence>